<gene>
    <name evidence="4" type="ORF">AVDCRST_MAG18-3183</name>
</gene>
<proteinExistence type="predicted"/>
<organism evidence="4">
    <name type="scientific">uncultured Thermomicrobiales bacterium</name>
    <dbReference type="NCBI Taxonomy" id="1645740"/>
    <lineage>
        <taxon>Bacteria</taxon>
        <taxon>Pseudomonadati</taxon>
        <taxon>Thermomicrobiota</taxon>
        <taxon>Thermomicrobia</taxon>
        <taxon>Thermomicrobiales</taxon>
        <taxon>environmental samples</taxon>
    </lineage>
</organism>
<dbReference type="Gene3D" id="3.40.50.720">
    <property type="entry name" value="NAD(P)-binding Rossmann-like Domain"/>
    <property type="match status" value="1"/>
</dbReference>
<dbReference type="InterPro" id="IPR000683">
    <property type="entry name" value="Gfo/Idh/MocA-like_OxRdtase_N"/>
</dbReference>
<feature type="domain" description="Gfo/Idh/MocA-like oxidoreductase N-terminal" evidence="2">
    <location>
        <begin position="6"/>
        <end position="121"/>
    </location>
</feature>
<dbReference type="EMBL" id="CADCWN010000241">
    <property type="protein sequence ID" value="CAA9581384.1"/>
    <property type="molecule type" value="Genomic_DNA"/>
</dbReference>
<dbReference type="AlphaFoldDB" id="A0A6J4VM91"/>
<evidence type="ECO:0000259" key="3">
    <source>
        <dbReference type="Pfam" id="PF22725"/>
    </source>
</evidence>
<sequence>MSQAKIQVGLIGCGTISGIYLKNRAWFETFEIAACADLDEDRARARAEEYGVPRACTVAELLADPAITVVLNLTVPQAHATVALAAVRAGKSVYNEKPLTLSREEGQLLLDEARAQGVRVGCAPDTFLGAGLQTCRQLLDEGAIGDPVAATAFLASHGPEGWHPNPDFYYQVGGGPLFDMAPYYLTALINFLGPVRRVSGSARASFPTRTIGSEPFRGTTITVNTPTHVATTLDFAAGPIGTLITSFDVWSHTLPRIEIYGSAGSLSVPDPNRFGGPVRLRRAADEDWTEIPVTRPYSENARILGLADMVQGIISDRPHRASGELAFHVLDIMHAALESSEQGKHIELSSSCERPAALPEALANGRLDG</sequence>
<dbReference type="SUPFAM" id="SSF51735">
    <property type="entry name" value="NAD(P)-binding Rossmann-fold domains"/>
    <property type="match status" value="1"/>
</dbReference>
<evidence type="ECO:0000256" key="1">
    <source>
        <dbReference type="ARBA" id="ARBA00023002"/>
    </source>
</evidence>
<evidence type="ECO:0000259" key="2">
    <source>
        <dbReference type="Pfam" id="PF01408"/>
    </source>
</evidence>
<dbReference type="Pfam" id="PF22725">
    <property type="entry name" value="GFO_IDH_MocA_C3"/>
    <property type="match status" value="1"/>
</dbReference>
<dbReference type="SUPFAM" id="SSF55347">
    <property type="entry name" value="Glyceraldehyde-3-phosphate dehydrogenase-like, C-terminal domain"/>
    <property type="match status" value="1"/>
</dbReference>
<protein>
    <submittedName>
        <fullName evidence="4">Dehydrogenase</fullName>
    </submittedName>
</protein>
<dbReference type="GO" id="GO:0000166">
    <property type="term" value="F:nucleotide binding"/>
    <property type="evidence" value="ECO:0007669"/>
    <property type="project" value="InterPro"/>
</dbReference>
<dbReference type="InterPro" id="IPR036291">
    <property type="entry name" value="NAD(P)-bd_dom_sf"/>
</dbReference>
<dbReference type="Pfam" id="PF01408">
    <property type="entry name" value="GFO_IDH_MocA"/>
    <property type="match status" value="1"/>
</dbReference>
<dbReference type="GO" id="GO:0016491">
    <property type="term" value="F:oxidoreductase activity"/>
    <property type="evidence" value="ECO:0007669"/>
    <property type="project" value="UniProtKB-KW"/>
</dbReference>
<dbReference type="InterPro" id="IPR055170">
    <property type="entry name" value="GFO_IDH_MocA-like_dom"/>
</dbReference>
<accession>A0A6J4VM91</accession>
<evidence type="ECO:0000313" key="4">
    <source>
        <dbReference type="EMBL" id="CAA9581384.1"/>
    </source>
</evidence>
<feature type="domain" description="GFO/IDH/MocA-like oxidoreductase" evidence="3">
    <location>
        <begin position="133"/>
        <end position="266"/>
    </location>
</feature>
<dbReference type="Gene3D" id="3.30.360.10">
    <property type="entry name" value="Dihydrodipicolinate Reductase, domain 2"/>
    <property type="match status" value="1"/>
</dbReference>
<reference evidence="4" key="1">
    <citation type="submission" date="2020-02" db="EMBL/GenBank/DDBJ databases">
        <authorList>
            <person name="Meier V. D."/>
        </authorList>
    </citation>
    <scope>NUCLEOTIDE SEQUENCE</scope>
    <source>
        <strain evidence="4">AVDCRST_MAG18</strain>
    </source>
</reference>
<dbReference type="InterPro" id="IPR050463">
    <property type="entry name" value="Gfo/Idh/MocA_oxidrdct_glycsds"/>
</dbReference>
<name>A0A6J4VM91_9BACT</name>
<keyword evidence="1" id="KW-0560">Oxidoreductase</keyword>
<dbReference type="PANTHER" id="PTHR43818">
    <property type="entry name" value="BCDNA.GH03377"/>
    <property type="match status" value="1"/>
</dbReference>
<dbReference type="PANTHER" id="PTHR43818:SF11">
    <property type="entry name" value="BCDNA.GH03377"/>
    <property type="match status" value="1"/>
</dbReference>